<accession>A0ABN1WA07</accession>
<dbReference type="EMBL" id="BAAALN010000007">
    <property type="protein sequence ID" value="GAA1242372.1"/>
    <property type="molecule type" value="Genomic_DNA"/>
</dbReference>
<comment type="caution">
    <text evidence="2">The sequence shown here is derived from an EMBL/GenBank/DDBJ whole genome shotgun (WGS) entry which is preliminary data.</text>
</comment>
<reference evidence="2 3" key="1">
    <citation type="journal article" date="2019" name="Int. J. Syst. Evol. Microbiol.">
        <title>The Global Catalogue of Microorganisms (GCM) 10K type strain sequencing project: providing services to taxonomists for standard genome sequencing and annotation.</title>
        <authorList>
            <consortium name="The Broad Institute Genomics Platform"/>
            <consortium name="The Broad Institute Genome Sequencing Center for Infectious Disease"/>
            <person name="Wu L."/>
            <person name="Ma J."/>
        </authorList>
    </citation>
    <scope>NUCLEOTIDE SEQUENCE [LARGE SCALE GENOMIC DNA]</scope>
    <source>
        <strain evidence="2 3">JCM 13023</strain>
    </source>
</reference>
<dbReference type="Proteomes" id="UP001500653">
    <property type="component" value="Unassembled WGS sequence"/>
</dbReference>
<evidence type="ECO:0000313" key="2">
    <source>
        <dbReference type="EMBL" id="GAA1242372.1"/>
    </source>
</evidence>
<evidence type="ECO:0000256" key="1">
    <source>
        <dbReference type="SAM" id="MobiDB-lite"/>
    </source>
</evidence>
<sequence length="87" mass="9645">MPRLVAGWHDCSGRSGRSGRLGLTLGERNHRDEGSTARRGSGLRSGPHRLRWHVQLRVRTADVDSGREHYCEVAAETVQAALSKLGW</sequence>
<feature type="region of interest" description="Disordered" evidence="1">
    <location>
        <begin position="14"/>
        <end position="46"/>
    </location>
</feature>
<proteinExistence type="predicted"/>
<organism evidence="2 3">
    <name type="scientific">Prauserella halophila</name>
    <dbReference type="NCBI Taxonomy" id="185641"/>
    <lineage>
        <taxon>Bacteria</taxon>
        <taxon>Bacillati</taxon>
        <taxon>Actinomycetota</taxon>
        <taxon>Actinomycetes</taxon>
        <taxon>Pseudonocardiales</taxon>
        <taxon>Pseudonocardiaceae</taxon>
        <taxon>Prauserella</taxon>
    </lineage>
</organism>
<evidence type="ECO:0000313" key="3">
    <source>
        <dbReference type="Proteomes" id="UP001500653"/>
    </source>
</evidence>
<gene>
    <name evidence="2" type="ORF">GCM10009676_29680</name>
</gene>
<keyword evidence="3" id="KW-1185">Reference proteome</keyword>
<name>A0ABN1WA07_9PSEU</name>
<feature type="compositionally biased region" description="Basic and acidic residues" evidence="1">
    <location>
        <begin position="27"/>
        <end position="36"/>
    </location>
</feature>
<feature type="compositionally biased region" description="Low complexity" evidence="1">
    <location>
        <begin position="14"/>
        <end position="26"/>
    </location>
</feature>
<protein>
    <submittedName>
        <fullName evidence="2">Uncharacterized protein</fullName>
    </submittedName>
</protein>